<dbReference type="GO" id="GO:0030955">
    <property type="term" value="F:potassium ion binding"/>
    <property type="evidence" value="ECO:0007669"/>
    <property type="project" value="UniProtKB-UniRule"/>
</dbReference>
<dbReference type="AlphaFoldDB" id="A0AAX4NE71"/>
<evidence type="ECO:0000256" key="4">
    <source>
        <dbReference type="ARBA" id="ARBA00022679"/>
    </source>
</evidence>
<dbReference type="SUPFAM" id="SSF52935">
    <property type="entry name" value="PK C-terminal domain-like"/>
    <property type="match status" value="1"/>
</dbReference>
<dbReference type="SUPFAM" id="SSF50800">
    <property type="entry name" value="PK beta-barrel domain-like"/>
    <property type="match status" value="1"/>
</dbReference>
<gene>
    <name evidence="16" type="primary">pyk</name>
    <name evidence="16" type="ORF">OXIME_000313</name>
</gene>
<keyword evidence="10 13" id="KW-0324">Glycolysis</keyword>
<dbReference type="Gene3D" id="3.20.20.60">
    <property type="entry name" value="Phosphoenolpyruvate-binding domains"/>
    <property type="match status" value="1"/>
</dbReference>
<evidence type="ECO:0000256" key="5">
    <source>
        <dbReference type="ARBA" id="ARBA00022723"/>
    </source>
</evidence>
<sequence length="560" mass="61321">MPETKIIATMGPASADVAVLEKMAKSGLSAVRINTAHSDPGYIGKIKGMIDSVNKKLGTYVGVLVDLKGPELRTGEFPGGGFEVKAGSQYTLYAEGKKEDVFTINYPAILNTLAPNDLILMSDGRFRFRVVKSGENQVTLKSLDSGTMRNRSRINVPGKYLDLGVLTHRDMIFLKEGIKENVEFFALSFVQKKENVEHLQKQIMNNGGDQLIVSKIETKSGLQNIKAISRVSDLVMVARGDLGVELPLEEVVVAQKKIIEETHKYGVPTIVATQMLESMVNSSSPTRAEVSDVTNAIMDNTDCLMLSEETAIGKFPAEAVEYLNRISTYVEDKVGDFREPDDFLGNRVAYSISRAAKVVADEIEADGIVAFTQSGNTAKMISAVRPRIPIYTMVTDFHLGRKLNLFRGIRPVKIEPVKNDGGDLYETILKAEKNIKIRKGSRLVITSGAPNFLFGGTNEVMVSTFGKFLGRGYPSGKSFKGIVAGEKNSGDILIVKDDISEEKKDFLKYKGIIFTGKASHEVMEALESSGIPVLYNTKIREKISAGDEIFIDGYTGIINS</sequence>
<dbReference type="Gene3D" id="3.40.1380.20">
    <property type="entry name" value="Pyruvate kinase, C-terminal domain"/>
    <property type="match status" value="1"/>
</dbReference>
<keyword evidence="5" id="KW-0479">Metal-binding</keyword>
<dbReference type="PANTHER" id="PTHR11817">
    <property type="entry name" value="PYRUVATE KINASE"/>
    <property type="match status" value="1"/>
</dbReference>
<name>A0AAX4NE71_9ARCH</name>
<keyword evidence="7 13" id="KW-0418">Kinase</keyword>
<evidence type="ECO:0000256" key="12">
    <source>
        <dbReference type="NCBIfam" id="TIGR01064"/>
    </source>
</evidence>
<feature type="domain" description="Pyruvate kinase C-terminal" evidence="15">
    <location>
        <begin position="351"/>
        <end position="462"/>
    </location>
</feature>
<dbReference type="InterPro" id="IPR011037">
    <property type="entry name" value="Pyrv_Knase-like_insert_dom_sf"/>
</dbReference>
<evidence type="ECO:0000256" key="8">
    <source>
        <dbReference type="ARBA" id="ARBA00022840"/>
    </source>
</evidence>
<comment type="similarity">
    <text evidence="2 13">Belongs to the pyruvate kinase family.</text>
</comment>
<evidence type="ECO:0000313" key="17">
    <source>
        <dbReference type="Proteomes" id="UP001451606"/>
    </source>
</evidence>
<accession>A0AAX4NE71</accession>
<reference evidence="16 17" key="1">
    <citation type="submission" date="2023-09" db="EMBL/GenBank/DDBJ databases">
        <authorList>
            <person name="Golyshina O.V."/>
            <person name="Lunev E.A."/>
            <person name="Bargiela R."/>
            <person name="Gaines M.C."/>
            <person name="Daum B."/>
            <person name="Bale N.J."/>
            <person name="Koenen M."/>
            <person name="Sinninghe Damst J.S."/>
            <person name="Yakimov M."/>
            <person name="Golyshin P.N."/>
        </authorList>
    </citation>
    <scope>NUCLEOTIDE SEQUENCE [LARGE SCALE GENOMIC DNA]</scope>
    <source>
        <strain evidence="16 17">M1</strain>
    </source>
</reference>
<dbReference type="GO" id="GO:0005524">
    <property type="term" value="F:ATP binding"/>
    <property type="evidence" value="ECO:0007669"/>
    <property type="project" value="UniProtKB-KW"/>
</dbReference>
<keyword evidence="4 13" id="KW-0808">Transferase</keyword>
<dbReference type="InterPro" id="IPR036918">
    <property type="entry name" value="Pyrv_Knase_C_sf"/>
</dbReference>
<feature type="domain" description="Pyruvate kinase barrel" evidence="14">
    <location>
        <begin position="2"/>
        <end position="320"/>
    </location>
</feature>
<protein>
    <recommendedName>
        <fullName evidence="3 12">Pyruvate kinase</fullName>
        <ecNumber evidence="3 12">2.7.1.40</ecNumber>
    </recommendedName>
</protein>
<dbReference type="GeneID" id="95967037"/>
<evidence type="ECO:0000256" key="13">
    <source>
        <dbReference type="RuleBase" id="RU000504"/>
    </source>
</evidence>
<evidence type="ECO:0000256" key="7">
    <source>
        <dbReference type="ARBA" id="ARBA00022777"/>
    </source>
</evidence>
<dbReference type="RefSeq" id="WP_393971732.1">
    <property type="nucleotide sequence ID" value="NZ_CP133772.1"/>
</dbReference>
<evidence type="ECO:0000256" key="6">
    <source>
        <dbReference type="ARBA" id="ARBA00022741"/>
    </source>
</evidence>
<dbReference type="NCBIfam" id="TIGR01064">
    <property type="entry name" value="pyruv_kin"/>
    <property type="match status" value="1"/>
</dbReference>
<organism evidence="16 17">
    <name type="scientific">Oxyplasma meridianum</name>
    <dbReference type="NCBI Taxonomy" id="3073602"/>
    <lineage>
        <taxon>Archaea</taxon>
        <taxon>Methanobacteriati</taxon>
        <taxon>Thermoplasmatota</taxon>
        <taxon>Thermoplasmata</taxon>
        <taxon>Thermoplasmatales</taxon>
        <taxon>Thermoplasmataceae</taxon>
        <taxon>Oxyplasma</taxon>
    </lineage>
</organism>
<dbReference type="KEGG" id="omr:OXIME_000313"/>
<keyword evidence="9 13" id="KW-0460">Magnesium</keyword>
<dbReference type="Pfam" id="PF02887">
    <property type="entry name" value="PK_C"/>
    <property type="match status" value="1"/>
</dbReference>
<keyword evidence="6" id="KW-0547">Nucleotide-binding</keyword>
<proteinExistence type="inferred from homology"/>
<evidence type="ECO:0000256" key="1">
    <source>
        <dbReference type="ARBA" id="ARBA00004997"/>
    </source>
</evidence>
<dbReference type="InterPro" id="IPR001697">
    <property type="entry name" value="Pyr_Knase"/>
</dbReference>
<dbReference type="InterPro" id="IPR015793">
    <property type="entry name" value="Pyrv_Knase_brl"/>
</dbReference>
<dbReference type="InterPro" id="IPR040442">
    <property type="entry name" value="Pyrv_kinase-like_dom_sf"/>
</dbReference>
<evidence type="ECO:0000256" key="10">
    <source>
        <dbReference type="ARBA" id="ARBA00023152"/>
    </source>
</evidence>
<dbReference type="Gene3D" id="2.40.33.10">
    <property type="entry name" value="PK beta-barrel domain-like"/>
    <property type="match status" value="1"/>
</dbReference>
<dbReference type="GO" id="GO:0004743">
    <property type="term" value="F:pyruvate kinase activity"/>
    <property type="evidence" value="ECO:0007669"/>
    <property type="project" value="UniProtKB-UniRule"/>
</dbReference>
<dbReference type="SUPFAM" id="SSF51621">
    <property type="entry name" value="Phosphoenolpyruvate/pyruvate domain"/>
    <property type="match status" value="1"/>
</dbReference>
<dbReference type="InterPro" id="IPR015813">
    <property type="entry name" value="Pyrv/PenolPyrv_kinase-like_dom"/>
</dbReference>
<keyword evidence="17" id="KW-1185">Reference proteome</keyword>
<dbReference type="Proteomes" id="UP001451606">
    <property type="component" value="Chromosome"/>
</dbReference>
<dbReference type="InterPro" id="IPR015806">
    <property type="entry name" value="Pyrv_Knase_insert_dom_sf"/>
</dbReference>
<evidence type="ECO:0000313" key="16">
    <source>
        <dbReference type="EMBL" id="WYX99770.1"/>
    </source>
</evidence>
<evidence type="ECO:0000259" key="15">
    <source>
        <dbReference type="Pfam" id="PF02887"/>
    </source>
</evidence>
<dbReference type="NCBIfam" id="NF004491">
    <property type="entry name" value="PRK05826.1"/>
    <property type="match status" value="1"/>
</dbReference>
<dbReference type="GO" id="GO:0016301">
    <property type="term" value="F:kinase activity"/>
    <property type="evidence" value="ECO:0007669"/>
    <property type="project" value="UniProtKB-KW"/>
</dbReference>
<evidence type="ECO:0000256" key="11">
    <source>
        <dbReference type="ARBA" id="ARBA00023317"/>
    </source>
</evidence>
<comment type="catalytic activity">
    <reaction evidence="13">
        <text>pyruvate + ATP = phosphoenolpyruvate + ADP + H(+)</text>
        <dbReference type="Rhea" id="RHEA:18157"/>
        <dbReference type="ChEBI" id="CHEBI:15361"/>
        <dbReference type="ChEBI" id="CHEBI:15378"/>
        <dbReference type="ChEBI" id="CHEBI:30616"/>
        <dbReference type="ChEBI" id="CHEBI:58702"/>
        <dbReference type="ChEBI" id="CHEBI:456216"/>
        <dbReference type="EC" id="2.7.1.40"/>
    </reaction>
</comment>
<dbReference type="Pfam" id="PF00224">
    <property type="entry name" value="PK"/>
    <property type="match status" value="1"/>
</dbReference>
<evidence type="ECO:0000256" key="3">
    <source>
        <dbReference type="ARBA" id="ARBA00012142"/>
    </source>
</evidence>
<comment type="pathway">
    <text evidence="1 13">Carbohydrate degradation; glycolysis; pyruvate from D-glyceraldehyde 3-phosphate: step 5/5.</text>
</comment>
<dbReference type="InterPro" id="IPR015795">
    <property type="entry name" value="Pyrv_Knase_C"/>
</dbReference>
<dbReference type="EC" id="2.7.1.40" evidence="3 12"/>
<evidence type="ECO:0000259" key="14">
    <source>
        <dbReference type="Pfam" id="PF00224"/>
    </source>
</evidence>
<evidence type="ECO:0000256" key="2">
    <source>
        <dbReference type="ARBA" id="ARBA00008663"/>
    </source>
</evidence>
<dbReference type="EMBL" id="CP133772">
    <property type="protein sequence ID" value="WYX99770.1"/>
    <property type="molecule type" value="Genomic_DNA"/>
</dbReference>
<dbReference type="PRINTS" id="PR01050">
    <property type="entry name" value="PYRUVTKNASE"/>
</dbReference>
<evidence type="ECO:0000256" key="9">
    <source>
        <dbReference type="ARBA" id="ARBA00022842"/>
    </source>
</evidence>
<keyword evidence="11 16" id="KW-0670">Pyruvate</keyword>
<dbReference type="GO" id="GO:0000287">
    <property type="term" value="F:magnesium ion binding"/>
    <property type="evidence" value="ECO:0007669"/>
    <property type="project" value="UniProtKB-UniRule"/>
</dbReference>
<keyword evidence="8" id="KW-0067">ATP-binding</keyword>